<reference evidence="3" key="1">
    <citation type="submission" date="2022-11" db="UniProtKB">
        <authorList>
            <consortium name="WormBaseParasite"/>
        </authorList>
    </citation>
    <scope>IDENTIFICATION</scope>
</reference>
<feature type="compositionally biased region" description="Basic and acidic residues" evidence="1">
    <location>
        <begin position="145"/>
        <end position="162"/>
    </location>
</feature>
<dbReference type="Proteomes" id="UP000887566">
    <property type="component" value="Unplaced"/>
</dbReference>
<evidence type="ECO:0000313" key="2">
    <source>
        <dbReference type="Proteomes" id="UP000887566"/>
    </source>
</evidence>
<protein>
    <submittedName>
        <fullName evidence="3">Uncharacterized protein</fullName>
    </submittedName>
</protein>
<dbReference type="AlphaFoldDB" id="A0A914V0W5"/>
<sequence length="162" mass="16819">MSPASGCMAYSGRVAGWAAVSERPVGRAVMSGQAAGYVATVAGWVVSGRVAAGWAAMVNERAAVSGGRVAAGGGGDERTVGHWLTSGHRLTSSYSVGASGRRVAAEKLRHGRQGTHSGAVEQCQAMGKQLASGWRLVSGRQQASEQRRQAREQRLVDKLKAT</sequence>
<accession>A0A914V0W5</accession>
<name>A0A914V0W5_9BILA</name>
<feature type="region of interest" description="Disordered" evidence="1">
    <location>
        <begin position="137"/>
        <end position="162"/>
    </location>
</feature>
<evidence type="ECO:0000313" key="3">
    <source>
        <dbReference type="WBParaSite" id="PSAMB.scaffold1430size31614.g13126.t1"/>
    </source>
</evidence>
<dbReference type="WBParaSite" id="PSAMB.scaffold1430size31614.g13126.t1">
    <property type="protein sequence ID" value="PSAMB.scaffold1430size31614.g13126.t1"/>
    <property type="gene ID" value="PSAMB.scaffold1430size31614.g13126"/>
</dbReference>
<evidence type="ECO:0000256" key="1">
    <source>
        <dbReference type="SAM" id="MobiDB-lite"/>
    </source>
</evidence>
<organism evidence="2 3">
    <name type="scientific">Plectus sambesii</name>
    <dbReference type="NCBI Taxonomy" id="2011161"/>
    <lineage>
        <taxon>Eukaryota</taxon>
        <taxon>Metazoa</taxon>
        <taxon>Ecdysozoa</taxon>
        <taxon>Nematoda</taxon>
        <taxon>Chromadorea</taxon>
        <taxon>Plectida</taxon>
        <taxon>Plectina</taxon>
        <taxon>Plectoidea</taxon>
        <taxon>Plectidae</taxon>
        <taxon>Plectus</taxon>
    </lineage>
</organism>
<proteinExistence type="predicted"/>
<keyword evidence="2" id="KW-1185">Reference proteome</keyword>